<dbReference type="PANTHER" id="PTHR47117:SF1">
    <property type="entry name" value="STAR-RELATED LIPID TRANSFER PROTEIN 9"/>
    <property type="match status" value="1"/>
</dbReference>
<dbReference type="PROSITE" id="PS50067">
    <property type="entry name" value="KINESIN_MOTOR_2"/>
    <property type="match status" value="1"/>
</dbReference>
<comment type="caution">
    <text evidence="3">Lacks conserved residue(s) required for the propagation of feature annotation.</text>
</comment>
<dbReference type="GO" id="GO:0005524">
    <property type="term" value="F:ATP binding"/>
    <property type="evidence" value="ECO:0007669"/>
    <property type="project" value="UniProtKB-KW"/>
</dbReference>
<dbReference type="Pfam" id="PF00225">
    <property type="entry name" value="Kinesin"/>
    <property type="match status" value="1"/>
</dbReference>
<keyword evidence="1" id="KW-0547">Nucleotide-binding</keyword>
<dbReference type="Gene3D" id="3.40.850.10">
    <property type="entry name" value="Kinesin motor domain"/>
    <property type="match status" value="2"/>
</dbReference>
<dbReference type="InterPro" id="IPR036961">
    <property type="entry name" value="Kinesin_motor_dom_sf"/>
</dbReference>
<evidence type="ECO:0000259" key="4">
    <source>
        <dbReference type="PROSITE" id="PS50067"/>
    </source>
</evidence>
<evidence type="ECO:0000313" key="6">
    <source>
        <dbReference type="Proteomes" id="UP000290809"/>
    </source>
</evidence>
<dbReference type="GO" id="GO:0008017">
    <property type="term" value="F:microtubule binding"/>
    <property type="evidence" value="ECO:0007669"/>
    <property type="project" value="InterPro"/>
</dbReference>
<dbReference type="SMART" id="SM00129">
    <property type="entry name" value="KISc"/>
    <property type="match status" value="1"/>
</dbReference>
<accession>A0A430Q588</accession>
<dbReference type="InterPro" id="IPR027417">
    <property type="entry name" value="P-loop_NTPase"/>
</dbReference>
<dbReference type="PANTHER" id="PTHR47117">
    <property type="entry name" value="STAR-RELATED LIPID TRANSFER PROTEIN 9"/>
    <property type="match status" value="1"/>
</dbReference>
<evidence type="ECO:0000256" key="2">
    <source>
        <dbReference type="ARBA" id="ARBA00022840"/>
    </source>
</evidence>
<dbReference type="InterPro" id="IPR001752">
    <property type="entry name" value="Kinesin_motor_dom"/>
</dbReference>
<feature type="domain" description="Kinesin motor" evidence="4">
    <location>
        <begin position="1"/>
        <end position="63"/>
    </location>
</feature>
<organism evidence="5 6">
    <name type="scientific">Schistosoma bovis</name>
    <name type="common">Blood fluke</name>
    <dbReference type="NCBI Taxonomy" id="6184"/>
    <lineage>
        <taxon>Eukaryota</taxon>
        <taxon>Metazoa</taxon>
        <taxon>Spiralia</taxon>
        <taxon>Lophotrochozoa</taxon>
        <taxon>Platyhelminthes</taxon>
        <taxon>Trematoda</taxon>
        <taxon>Digenea</taxon>
        <taxon>Strigeidida</taxon>
        <taxon>Schistosomatoidea</taxon>
        <taxon>Schistosomatidae</taxon>
        <taxon>Schistosoma</taxon>
    </lineage>
</organism>
<reference evidence="5 6" key="1">
    <citation type="journal article" date="2019" name="PLoS Pathog.">
        <title>Genome sequence of the bovine parasite Schistosoma bovis Tanzania.</title>
        <authorList>
            <person name="Oey H."/>
            <person name="Zakrzewski M."/>
            <person name="Gobert G."/>
            <person name="Gravermann K."/>
            <person name="Stoye J."/>
            <person name="Jones M."/>
            <person name="Mcmanus D."/>
            <person name="Krause L."/>
        </authorList>
    </citation>
    <scope>NUCLEOTIDE SEQUENCE [LARGE SCALE GENOMIC DNA]</scope>
    <source>
        <strain evidence="5 6">TAN1997</strain>
    </source>
</reference>
<dbReference type="GO" id="GO:0003777">
    <property type="term" value="F:microtubule motor activity"/>
    <property type="evidence" value="ECO:0007669"/>
    <property type="project" value="InterPro"/>
</dbReference>
<protein>
    <recommendedName>
        <fullName evidence="4">Kinesin motor domain-containing protein</fullName>
    </recommendedName>
</protein>
<dbReference type="Proteomes" id="UP000290809">
    <property type="component" value="Unassembled WGS sequence"/>
</dbReference>
<comment type="caution">
    <text evidence="5">The sequence shown here is derived from an EMBL/GenBank/DDBJ whole genome shotgun (WGS) entry which is preliminary data.</text>
</comment>
<proteinExistence type="inferred from homology"/>
<sequence>MFQVSFVEIYNEKIHDLLNNTKEQSSMRIREHPDDGPYVEGLTQATLTDVKTLRTVIGKSIKNSERVHNLNDSKRFNEGRKINLSLSCLSTVIGKLAISPSYKHYNETLNTLRYAQQAKLIKNAPKVNEDSCTTYIKQLLNEISTLKQRLYEKDYCTVGRVSQ</sequence>
<dbReference type="AlphaFoldDB" id="A0A430Q588"/>
<comment type="similarity">
    <text evidence="3">Belongs to the TRAFAC class myosin-kinesin ATPase superfamily. Kinesin family.</text>
</comment>
<gene>
    <name evidence="5" type="ORF">DC041_0008938</name>
</gene>
<dbReference type="EMBL" id="QMKO01002682">
    <property type="protein sequence ID" value="RTG82826.1"/>
    <property type="molecule type" value="Genomic_DNA"/>
</dbReference>
<dbReference type="SUPFAM" id="SSF52540">
    <property type="entry name" value="P-loop containing nucleoside triphosphate hydrolases"/>
    <property type="match status" value="1"/>
</dbReference>
<keyword evidence="2" id="KW-0067">ATP-binding</keyword>
<name>A0A430Q588_SCHBO</name>
<keyword evidence="6" id="KW-1185">Reference proteome</keyword>
<evidence type="ECO:0000256" key="3">
    <source>
        <dbReference type="PROSITE-ProRule" id="PRU00283"/>
    </source>
</evidence>
<evidence type="ECO:0000313" key="5">
    <source>
        <dbReference type="EMBL" id="RTG82826.1"/>
    </source>
</evidence>
<dbReference type="GO" id="GO:0007018">
    <property type="term" value="P:microtubule-based movement"/>
    <property type="evidence" value="ECO:0007669"/>
    <property type="project" value="InterPro"/>
</dbReference>
<dbReference type="STRING" id="6184.A0A430Q588"/>
<evidence type="ECO:0000256" key="1">
    <source>
        <dbReference type="ARBA" id="ARBA00022741"/>
    </source>
</evidence>